<protein>
    <submittedName>
        <fullName evidence="1">Uncharacterized protein</fullName>
    </submittedName>
</protein>
<reference evidence="1" key="1">
    <citation type="journal article" date="2018" name="PLoS Negl. Trop. Dis.">
        <title>An insight into the salivary gland and fat body transcriptome of Panstrongylus lignarius (Hemiptera: Heteroptera), the main vector of Chagas disease in Peru.</title>
        <authorList>
            <person name="Nevoa J.C."/>
            <person name="Mendes M.T."/>
            <person name="da Silva M.V."/>
            <person name="Soares S.C."/>
            <person name="Oliveira C.J.F."/>
            <person name="Ribeiro J.M.C."/>
        </authorList>
    </citation>
    <scope>NUCLEOTIDE SEQUENCE</scope>
</reference>
<dbReference type="EMBL" id="GFTR01001601">
    <property type="protein sequence ID" value="JAW14825.1"/>
    <property type="molecule type" value="Transcribed_RNA"/>
</dbReference>
<evidence type="ECO:0000313" key="1">
    <source>
        <dbReference type="EMBL" id="JAW14825.1"/>
    </source>
</evidence>
<name>A0A224XQP2_9HEMI</name>
<sequence>MMVCVVVMVVVVVRRRLAVVGWRLAVVGWRLAVVRRLLGVLYSSTCLMMRQVKVGRSSSLIAIVLAWAQTFLLDGLRQIASRQTVRWTTTATITAPVAINF</sequence>
<accession>A0A224XQP2</accession>
<proteinExistence type="predicted"/>
<dbReference type="AlphaFoldDB" id="A0A224XQP2"/>
<organism evidence="1">
    <name type="scientific">Panstrongylus lignarius</name>
    <dbReference type="NCBI Taxonomy" id="156445"/>
    <lineage>
        <taxon>Eukaryota</taxon>
        <taxon>Metazoa</taxon>
        <taxon>Ecdysozoa</taxon>
        <taxon>Arthropoda</taxon>
        <taxon>Hexapoda</taxon>
        <taxon>Insecta</taxon>
        <taxon>Pterygota</taxon>
        <taxon>Neoptera</taxon>
        <taxon>Paraneoptera</taxon>
        <taxon>Hemiptera</taxon>
        <taxon>Heteroptera</taxon>
        <taxon>Panheteroptera</taxon>
        <taxon>Cimicomorpha</taxon>
        <taxon>Reduviidae</taxon>
        <taxon>Triatominae</taxon>
        <taxon>Panstrongylus</taxon>
    </lineage>
</organism>